<reference evidence="11 12" key="1">
    <citation type="submission" date="2015-04" db="EMBL/GenBank/DDBJ databases">
        <title>Whole genome shotgun sequence of Flavihumibacter petaseus NBRC 106054.</title>
        <authorList>
            <person name="Miyazawa S."/>
            <person name="Hosoyama A."/>
            <person name="Hashimoto M."/>
            <person name="Noguchi M."/>
            <person name="Tsuchikane K."/>
            <person name="Ohji S."/>
            <person name="Yamazoe A."/>
            <person name="Ichikawa N."/>
            <person name="Kimura A."/>
            <person name="Fujita N."/>
        </authorList>
    </citation>
    <scope>NUCLEOTIDE SEQUENCE [LARGE SCALE GENOMIC DNA]</scope>
    <source>
        <strain evidence="11 12">NBRC 106054</strain>
    </source>
</reference>
<gene>
    <name evidence="11" type="ORF">FPE01S_03_01220</name>
</gene>
<dbReference type="GO" id="GO:0004673">
    <property type="term" value="F:protein histidine kinase activity"/>
    <property type="evidence" value="ECO:0007669"/>
    <property type="project" value="UniProtKB-EC"/>
</dbReference>
<dbReference type="EMBL" id="BBWV01000003">
    <property type="protein sequence ID" value="GAO44082.1"/>
    <property type="molecule type" value="Genomic_DNA"/>
</dbReference>
<dbReference type="Gene3D" id="3.30.450.20">
    <property type="entry name" value="PAS domain"/>
    <property type="match status" value="1"/>
</dbReference>
<dbReference type="Pfam" id="PF07568">
    <property type="entry name" value="HisKA_2"/>
    <property type="match status" value="1"/>
</dbReference>
<protein>
    <recommendedName>
        <fullName evidence="2">histidine kinase</fullName>
        <ecNumber evidence="2">2.7.13.3</ecNumber>
    </recommendedName>
</protein>
<sequence>MRKKSFIGVLPILFALPLFAQRGASSPADSAWLHNIPASKRNPAEVHRLIDLSNQYINKEGENITDLDMAWQLAAKAGKLSQHLQYDAGYQQSLQALCLTQIERGDSRSAWKLIEQAQDSTKAEMLYALQRYYFYGGQISQSLDSSILCLEKAATIAKSHGFVALEFHVRSDLATRYIDARKNASFTEQQARVVQLQKSVSSRALLGHYENVALYLFNNGVYRQSLDMALTGLRLSEDNKALKTDLSTAALYNLLGVIHFTEKQYQKSIDALTRAWEIYKAAGETNRIWNVCESMVYDYIYLKEPEKALEIIERTLHEVGYTNTNEEIAYLRILSYFQQKTGQAVLTEQTINRLVTLVEETGIIDAQLYNRIANFYLERKAFSKARYYLEKAVVQPGTPPHFQASVNRSLFFLDSATGNYLSAIQYLRRSQQLDDSMNNLDKEKQIRGLLVQYETEKKDRDLRLKEQSITLLSRQSELRQKDLERARLELDYETRDKQQQLQMAGMEARAKDKNIQLQKKNIELLEKDGQLQRNNLQQANITRNRSVAGAVLLLIILLLVYNSYRLKKAASVELDKKNGKLERLINEKELLLREVHHRVKNNLQTVVSLLELQADSLSSDALAAIQASQNRIYATSLLHQKLYQDDTISSVNMRSYLPELVCHLKQAFHVRNEIEFTVNIDSIDLDVSQAVPVGLIVNEAITNSIKYAFPDGHPQARISVSLATHANGTALLDIADNGIGLPAGVENGTTGLGLTLVKGLAEDIDGEPHIASVNGTKVSVRFKTMAPLATINNPLNPSNLQA</sequence>
<dbReference type="SMART" id="SM00028">
    <property type="entry name" value="TPR"/>
    <property type="match status" value="3"/>
</dbReference>
<dbReference type="SMART" id="SM00387">
    <property type="entry name" value="HATPase_c"/>
    <property type="match status" value="1"/>
</dbReference>
<evidence type="ECO:0000256" key="5">
    <source>
        <dbReference type="ARBA" id="ARBA00022741"/>
    </source>
</evidence>
<evidence type="ECO:0000256" key="6">
    <source>
        <dbReference type="ARBA" id="ARBA00022777"/>
    </source>
</evidence>
<evidence type="ECO:0000313" key="12">
    <source>
        <dbReference type="Proteomes" id="UP000033121"/>
    </source>
</evidence>
<dbReference type="InterPro" id="IPR036890">
    <property type="entry name" value="HATPase_C_sf"/>
</dbReference>
<dbReference type="InterPro" id="IPR005467">
    <property type="entry name" value="His_kinase_dom"/>
</dbReference>
<evidence type="ECO:0000259" key="10">
    <source>
        <dbReference type="PROSITE" id="PS50109"/>
    </source>
</evidence>
<dbReference type="InterPro" id="IPR019734">
    <property type="entry name" value="TPR_rpt"/>
</dbReference>
<dbReference type="OrthoDB" id="1523170at2"/>
<keyword evidence="6 11" id="KW-0418">Kinase</keyword>
<keyword evidence="8" id="KW-0175">Coiled coil</keyword>
<keyword evidence="7" id="KW-0067">ATP-binding</keyword>
<evidence type="ECO:0000256" key="4">
    <source>
        <dbReference type="ARBA" id="ARBA00022679"/>
    </source>
</evidence>
<evidence type="ECO:0000313" key="11">
    <source>
        <dbReference type="EMBL" id="GAO44082.1"/>
    </source>
</evidence>
<feature type="coiled-coil region" evidence="8">
    <location>
        <begin position="567"/>
        <end position="594"/>
    </location>
</feature>
<dbReference type="InterPro" id="IPR011495">
    <property type="entry name" value="Sig_transdc_His_kin_sub2_dim/P"/>
</dbReference>
<organism evidence="11 12">
    <name type="scientific">Flavihumibacter petaseus NBRC 106054</name>
    <dbReference type="NCBI Taxonomy" id="1220578"/>
    <lineage>
        <taxon>Bacteria</taxon>
        <taxon>Pseudomonadati</taxon>
        <taxon>Bacteroidota</taxon>
        <taxon>Chitinophagia</taxon>
        <taxon>Chitinophagales</taxon>
        <taxon>Chitinophagaceae</taxon>
        <taxon>Flavihumibacter</taxon>
    </lineage>
</organism>
<evidence type="ECO:0000256" key="2">
    <source>
        <dbReference type="ARBA" id="ARBA00012438"/>
    </source>
</evidence>
<evidence type="ECO:0000256" key="9">
    <source>
        <dbReference type="SAM" id="SignalP"/>
    </source>
</evidence>
<keyword evidence="12" id="KW-1185">Reference proteome</keyword>
<feature type="domain" description="Histidine kinase" evidence="10">
    <location>
        <begin position="594"/>
        <end position="790"/>
    </location>
</feature>
<dbReference type="STRING" id="1220578.FPE01S_03_01220"/>
<evidence type="ECO:0000256" key="3">
    <source>
        <dbReference type="ARBA" id="ARBA00022553"/>
    </source>
</evidence>
<evidence type="ECO:0000256" key="1">
    <source>
        <dbReference type="ARBA" id="ARBA00000085"/>
    </source>
</evidence>
<dbReference type="EC" id="2.7.13.3" evidence="2"/>
<dbReference type="Pfam" id="PF02518">
    <property type="entry name" value="HATPase_c"/>
    <property type="match status" value="1"/>
</dbReference>
<dbReference type="Gene3D" id="1.25.40.10">
    <property type="entry name" value="Tetratricopeptide repeat domain"/>
    <property type="match status" value="2"/>
</dbReference>
<dbReference type="PANTHER" id="PTHR41523:SF8">
    <property type="entry name" value="ETHYLENE RESPONSE SENSOR PROTEIN"/>
    <property type="match status" value="1"/>
</dbReference>
<dbReference type="SUPFAM" id="SSF55874">
    <property type="entry name" value="ATPase domain of HSP90 chaperone/DNA topoisomerase II/histidine kinase"/>
    <property type="match status" value="1"/>
</dbReference>
<evidence type="ECO:0000256" key="7">
    <source>
        <dbReference type="ARBA" id="ARBA00022840"/>
    </source>
</evidence>
<evidence type="ECO:0000256" key="8">
    <source>
        <dbReference type="SAM" id="Coils"/>
    </source>
</evidence>
<dbReference type="PROSITE" id="PS50109">
    <property type="entry name" value="HIS_KIN"/>
    <property type="match status" value="1"/>
</dbReference>
<feature type="chain" id="PRO_5002430140" description="histidine kinase" evidence="9">
    <location>
        <begin position="21"/>
        <end position="802"/>
    </location>
</feature>
<dbReference type="SUPFAM" id="SSF48452">
    <property type="entry name" value="TPR-like"/>
    <property type="match status" value="1"/>
</dbReference>
<dbReference type="RefSeq" id="WP_083990297.1">
    <property type="nucleotide sequence ID" value="NZ_BBWV01000003.1"/>
</dbReference>
<dbReference type="PANTHER" id="PTHR41523">
    <property type="entry name" value="TWO-COMPONENT SYSTEM SENSOR PROTEIN"/>
    <property type="match status" value="1"/>
</dbReference>
<keyword evidence="9" id="KW-0732">Signal</keyword>
<keyword evidence="3" id="KW-0597">Phosphoprotein</keyword>
<comment type="caution">
    <text evidence="11">The sequence shown here is derived from an EMBL/GenBank/DDBJ whole genome shotgun (WGS) entry which is preliminary data.</text>
</comment>
<dbReference type="InterPro" id="IPR003594">
    <property type="entry name" value="HATPase_dom"/>
</dbReference>
<keyword evidence="5" id="KW-0547">Nucleotide-binding</keyword>
<dbReference type="GO" id="GO:0005524">
    <property type="term" value="F:ATP binding"/>
    <property type="evidence" value="ECO:0007669"/>
    <property type="project" value="UniProtKB-KW"/>
</dbReference>
<dbReference type="Proteomes" id="UP000033121">
    <property type="component" value="Unassembled WGS sequence"/>
</dbReference>
<accession>A0A0E9N230</accession>
<dbReference type="InterPro" id="IPR011990">
    <property type="entry name" value="TPR-like_helical_dom_sf"/>
</dbReference>
<dbReference type="AlphaFoldDB" id="A0A0E9N230"/>
<name>A0A0E9N230_9BACT</name>
<proteinExistence type="predicted"/>
<feature type="signal peptide" evidence="9">
    <location>
        <begin position="1"/>
        <end position="20"/>
    </location>
</feature>
<keyword evidence="4" id="KW-0808">Transferase</keyword>
<comment type="catalytic activity">
    <reaction evidence="1">
        <text>ATP + protein L-histidine = ADP + protein N-phospho-L-histidine.</text>
        <dbReference type="EC" id="2.7.13.3"/>
    </reaction>
</comment>
<dbReference type="Gene3D" id="3.30.565.10">
    <property type="entry name" value="Histidine kinase-like ATPase, C-terminal domain"/>
    <property type="match status" value="1"/>
</dbReference>